<feature type="compositionally biased region" description="Basic and acidic residues" evidence="1">
    <location>
        <begin position="22"/>
        <end position="40"/>
    </location>
</feature>
<dbReference type="AlphaFoldDB" id="A0A436ZQC4"/>
<sequence length="177" mass="18585">MRLSQVAALGLGLASSWSFAREAPDRGSPDRKRDQSKDDYYATSRTETATRGASVVVIVPPHAQTHPHDEGGVARASTGTPQPYFVSTTSMGGYGFCRTELYSCRISLILACPPTPKRTAGSPPPPPTPSVASTLQTISSPSGGPAEPSPIETLPATPYFPTGYPKGPLDSAQNQNV</sequence>
<accession>A0A436ZQC4</accession>
<name>A0A436ZQC4_ARTFL</name>
<organism evidence="2 3">
    <name type="scientific">Arthrobotrys flagrans</name>
    <name type="common">Nematode-trapping fungus</name>
    <name type="synonym">Trichothecium flagrans</name>
    <dbReference type="NCBI Taxonomy" id="97331"/>
    <lineage>
        <taxon>Eukaryota</taxon>
        <taxon>Fungi</taxon>
        <taxon>Dikarya</taxon>
        <taxon>Ascomycota</taxon>
        <taxon>Pezizomycotina</taxon>
        <taxon>Orbiliomycetes</taxon>
        <taxon>Orbiliales</taxon>
        <taxon>Orbiliaceae</taxon>
        <taxon>Arthrobotrys</taxon>
    </lineage>
</organism>
<dbReference type="VEuPathDB" id="FungiDB:DFL_008864"/>
<evidence type="ECO:0000313" key="3">
    <source>
        <dbReference type="Proteomes" id="UP000283090"/>
    </source>
</evidence>
<reference evidence="2 3" key="1">
    <citation type="submission" date="2019-01" db="EMBL/GenBank/DDBJ databases">
        <title>Intercellular communication is required for trap formation in the nematode-trapping fungus Duddingtonia flagrans.</title>
        <authorList>
            <person name="Youssar L."/>
            <person name="Wernet V."/>
            <person name="Hensel N."/>
            <person name="Hildebrandt H.-G."/>
            <person name="Fischer R."/>
        </authorList>
    </citation>
    <scope>NUCLEOTIDE SEQUENCE [LARGE SCALE GENOMIC DNA]</scope>
    <source>
        <strain evidence="2 3">CBS H-5679</strain>
    </source>
</reference>
<keyword evidence="3" id="KW-1185">Reference proteome</keyword>
<evidence type="ECO:0000256" key="1">
    <source>
        <dbReference type="SAM" id="MobiDB-lite"/>
    </source>
</evidence>
<gene>
    <name evidence="2" type="ORF">DFL_008864</name>
</gene>
<comment type="caution">
    <text evidence="2">The sequence shown here is derived from an EMBL/GenBank/DDBJ whole genome shotgun (WGS) entry which is preliminary data.</text>
</comment>
<evidence type="ECO:0000313" key="2">
    <source>
        <dbReference type="EMBL" id="RVD80982.1"/>
    </source>
</evidence>
<dbReference type="RefSeq" id="XP_067486526.1">
    <property type="nucleotide sequence ID" value="XM_067638659.1"/>
</dbReference>
<proteinExistence type="predicted"/>
<feature type="region of interest" description="Disordered" evidence="1">
    <location>
        <begin position="117"/>
        <end position="177"/>
    </location>
</feature>
<dbReference type="EMBL" id="SAEB01000012">
    <property type="protein sequence ID" value="RVD80982.1"/>
    <property type="molecule type" value="Genomic_DNA"/>
</dbReference>
<feature type="region of interest" description="Disordered" evidence="1">
    <location>
        <begin position="20"/>
        <end position="47"/>
    </location>
</feature>
<dbReference type="GeneID" id="93591175"/>
<feature type="compositionally biased region" description="Low complexity" evidence="1">
    <location>
        <begin position="138"/>
        <end position="152"/>
    </location>
</feature>
<dbReference type="OrthoDB" id="5367942at2759"/>
<dbReference type="Proteomes" id="UP000283090">
    <property type="component" value="Unassembled WGS sequence"/>
</dbReference>
<protein>
    <submittedName>
        <fullName evidence="2">Uncharacterized protein</fullName>
    </submittedName>
</protein>